<dbReference type="Pfam" id="PF10317">
    <property type="entry name" value="7TM_GPCR_Srd"/>
    <property type="match status" value="1"/>
</dbReference>
<feature type="non-terminal residue" evidence="7">
    <location>
        <position position="181"/>
    </location>
</feature>
<dbReference type="EMBL" id="BTSX01000005">
    <property type="protein sequence ID" value="GMS99370.1"/>
    <property type="molecule type" value="Genomic_DNA"/>
</dbReference>
<dbReference type="PANTHER" id="PTHR22945">
    <property type="entry name" value="SERPENTINE RECEPTOR, CLASS D DELTA"/>
    <property type="match status" value="1"/>
</dbReference>
<evidence type="ECO:0000313" key="8">
    <source>
        <dbReference type="Proteomes" id="UP001432027"/>
    </source>
</evidence>
<accession>A0AAV5TXV5</accession>
<keyword evidence="5 6" id="KW-0472">Membrane</keyword>
<protein>
    <recommendedName>
        <fullName evidence="9">G protein-coupled receptor</fullName>
    </recommendedName>
</protein>
<evidence type="ECO:0000256" key="4">
    <source>
        <dbReference type="ARBA" id="ARBA00022989"/>
    </source>
</evidence>
<evidence type="ECO:0008006" key="9">
    <source>
        <dbReference type="Google" id="ProtNLM"/>
    </source>
</evidence>
<reference evidence="7" key="1">
    <citation type="submission" date="2023-10" db="EMBL/GenBank/DDBJ databases">
        <title>Genome assembly of Pristionchus species.</title>
        <authorList>
            <person name="Yoshida K."/>
            <person name="Sommer R.J."/>
        </authorList>
    </citation>
    <scope>NUCLEOTIDE SEQUENCE</scope>
    <source>
        <strain evidence="7">RS0144</strain>
    </source>
</reference>
<keyword evidence="3 6" id="KW-0812">Transmembrane</keyword>
<keyword evidence="8" id="KW-1185">Reference proteome</keyword>
<evidence type="ECO:0000256" key="2">
    <source>
        <dbReference type="ARBA" id="ARBA00009166"/>
    </source>
</evidence>
<dbReference type="PANTHER" id="PTHR22945:SF40">
    <property type="entry name" value="SERPENTINE RECEPTOR, CLASS D (DELTA)-RELATED"/>
    <property type="match status" value="1"/>
</dbReference>
<evidence type="ECO:0000256" key="5">
    <source>
        <dbReference type="ARBA" id="ARBA00023136"/>
    </source>
</evidence>
<evidence type="ECO:0000256" key="6">
    <source>
        <dbReference type="SAM" id="Phobius"/>
    </source>
</evidence>
<gene>
    <name evidence="7" type="ORF">PENTCL1PPCAC_21545</name>
</gene>
<organism evidence="7 8">
    <name type="scientific">Pristionchus entomophagus</name>
    <dbReference type="NCBI Taxonomy" id="358040"/>
    <lineage>
        <taxon>Eukaryota</taxon>
        <taxon>Metazoa</taxon>
        <taxon>Ecdysozoa</taxon>
        <taxon>Nematoda</taxon>
        <taxon>Chromadorea</taxon>
        <taxon>Rhabditida</taxon>
        <taxon>Rhabditina</taxon>
        <taxon>Diplogasteromorpha</taxon>
        <taxon>Diplogasteroidea</taxon>
        <taxon>Neodiplogasteridae</taxon>
        <taxon>Pristionchus</taxon>
    </lineage>
</organism>
<sequence length="181" mass="20349">MAVCLLMSIPNLIIINHVEEKRTPSCCAMKPCRRLTPVMRTQSSEFVGHASIFKVFTLFTILAMTQPIGPTLVLIFIMRKKLLTKLTAHSVQMSGRTAQMHKTLTQVLTLQSLLPVFFSGAVVSYGLCQFDIICSQVQEHFIAESVSFMALLSPAITLYCMKPYKDFVISLARCDITEIRR</sequence>
<feature type="transmembrane region" description="Helical" evidence="6">
    <location>
        <begin position="55"/>
        <end position="77"/>
    </location>
</feature>
<evidence type="ECO:0000256" key="1">
    <source>
        <dbReference type="ARBA" id="ARBA00004141"/>
    </source>
</evidence>
<keyword evidence="4 6" id="KW-1133">Transmembrane helix</keyword>
<dbReference type="Proteomes" id="UP001432027">
    <property type="component" value="Unassembled WGS sequence"/>
</dbReference>
<comment type="similarity">
    <text evidence="2">Belongs to the nematode receptor-like protein srd family.</text>
</comment>
<evidence type="ECO:0000313" key="7">
    <source>
        <dbReference type="EMBL" id="GMS99370.1"/>
    </source>
</evidence>
<dbReference type="GO" id="GO:0016020">
    <property type="term" value="C:membrane"/>
    <property type="evidence" value="ECO:0007669"/>
    <property type="project" value="UniProtKB-SubCell"/>
</dbReference>
<comment type="caution">
    <text evidence="7">The sequence shown here is derived from an EMBL/GenBank/DDBJ whole genome shotgun (WGS) entry which is preliminary data.</text>
</comment>
<comment type="subcellular location">
    <subcellularLocation>
        <location evidence="1">Membrane</location>
        <topology evidence="1">Multi-pass membrane protein</topology>
    </subcellularLocation>
</comment>
<evidence type="ECO:0000256" key="3">
    <source>
        <dbReference type="ARBA" id="ARBA00022692"/>
    </source>
</evidence>
<dbReference type="InterPro" id="IPR050920">
    <property type="entry name" value="Nematode_rcpt-like_delta"/>
</dbReference>
<proteinExistence type="inferred from homology"/>
<name>A0AAV5TXV5_9BILA</name>
<dbReference type="InterPro" id="IPR019421">
    <property type="entry name" value="7TM_GPCR_serpentine_rcpt_Srd"/>
</dbReference>
<dbReference type="AlphaFoldDB" id="A0AAV5TXV5"/>